<accession>A0A0D1EQT5</accession>
<keyword evidence="4" id="KW-0436">Ligase</keyword>
<feature type="domain" description="Phosphoesterase HXTX" evidence="3">
    <location>
        <begin position="7"/>
        <end position="73"/>
    </location>
</feature>
<comment type="catalytic activity">
    <reaction evidence="2">
        <text>a 3'-end 2',3'-cyclophospho-ribonucleotide-RNA + H2O = a 3'-end 2'-phospho-ribonucleotide-RNA + H(+)</text>
        <dbReference type="Rhea" id="RHEA:11828"/>
        <dbReference type="Rhea" id="RHEA-COMP:10464"/>
        <dbReference type="Rhea" id="RHEA-COMP:17353"/>
        <dbReference type="ChEBI" id="CHEBI:15377"/>
        <dbReference type="ChEBI" id="CHEBI:15378"/>
        <dbReference type="ChEBI" id="CHEBI:83064"/>
        <dbReference type="ChEBI" id="CHEBI:173113"/>
        <dbReference type="EC" id="3.1.4.58"/>
    </reaction>
</comment>
<dbReference type="NCBIfam" id="TIGR02258">
    <property type="entry name" value="2_5_ligase"/>
    <property type="match status" value="1"/>
</dbReference>
<dbReference type="Gene3D" id="3.90.1140.10">
    <property type="entry name" value="Cyclic phosphodiesterase"/>
    <property type="match status" value="1"/>
</dbReference>
<dbReference type="InterPro" id="IPR004175">
    <property type="entry name" value="RNA_CPDase"/>
</dbReference>
<dbReference type="OrthoDB" id="9793819at2"/>
<dbReference type="PANTHER" id="PTHR35561:SF1">
    <property type="entry name" value="RNA 2',3'-CYCLIC PHOSPHODIESTERASE"/>
    <property type="match status" value="1"/>
</dbReference>
<name>A0A0D1EQT5_9RHOB</name>
<dbReference type="AlphaFoldDB" id="A0A0D1EQT5"/>
<reference evidence="4 5" key="1">
    <citation type="submission" date="2015-02" db="EMBL/GenBank/DDBJ databases">
        <title>Genome Sequence of Jannaschia aquimarina DSM28248, a member of the Roseobacter clade.</title>
        <authorList>
            <person name="Voget S."/>
            <person name="Daniel R."/>
        </authorList>
    </citation>
    <scope>NUCLEOTIDE SEQUENCE [LARGE SCALE GENOMIC DNA]</scope>
    <source>
        <strain evidence="4 5">GSW-M26</strain>
    </source>
</reference>
<feature type="active site" description="Proton acceptor" evidence="2">
    <location>
        <position position="120"/>
    </location>
</feature>
<comment type="function">
    <text evidence="2">Hydrolyzes RNA 2',3'-cyclic phosphodiester to an RNA 2'-phosphomonoester.</text>
</comment>
<sequence length="177" mass="18925">MRSFLALPVPEEAADDLAALSAEAPGGGRAVPVDDLHLTLAFLGDATEGTLEEIHEALSSRVPPPPPISVTGIAPMDAGHGVLLVADVARDIGLLTLQADVERAARRAGADLPRRRFRPHVTLARGLTSGPGLRAWMRGLIGPWPRWTPTEIRLVRSDLRPTGARYETLAAYPLALR</sequence>
<feature type="active site" description="Proton donor" evidence="2">
    <location>
        <position position="37"/>
    </location>
</feature>
<dbReference type="GO" id="GO:0004113">
    <property type="term" value="F:2',3'-cyclic-nucleotide 3'-phosphodiesterase activity"/>
    <property type="evidence" value="ECO:0007669"/>
    <property type="project" value="InterPro"/>
</dbReference>
<dbReference type="GO" id="GO:0016874">
    <property type="term" value="F:ligase activity"/>
    <property type="evidence" value="ECO:0007669"/>
    <property type="project" value="UniProtKB-KW"/>
</dbReference>
<organism evidence="4 5">
    <name type="scientific">Jannaschia aquimarina</name>
    <dbReference type="NCBI Taxonomy" id="935700"/>
    <lineage>
        <taxon>Bacteria</taxon>
        <taxon>Pseudomonadati</taxon>
        <taxon>Pseudomonadota</taxon>
        <taxon>Alphaproteobacteria</taxon>
        <taxon>Rhodobacterales</taxon>
        <taxon>Roseobacteraceae</taxon>
        <taxon>Jannaschia</taxon>
    </lineage>
</organism>
<dbReference type="SUPFAM" id="SSF55144">
    <property type="entry name" value="LigT-like"/>
    <property type="match status" value="1"/>
</dbReference>
<dbReference type="PANTHER" id="PTHR35561">
    <property type="entry name" value="RNA 2',3'-CYCLIC PHOSPHODIESTERASE"/>
    <property type="match status" value="1"/>
</dbReference>
<evidence type="ECO:0000313" key="5">
    <source>
        <dbReference type="Proteomes" id="UP000032232"/>
    </source>
</evidence>
<evidence type="ECO:0000313" key="4">
    <source>
        <dbReference type="EMBL" id="KIT18005.1"/>
    </source>
</evidence>
<evidence type="ECO:0000259" key="3">
    <source>
        <dbReference type="Pfam" id="PF02834"/>
    </source>
</evidence>
<evidence type="ECO:0000256" key="1">
    <source>
        <dbReference type="ARBA" id="ARBA00022801"/>
    </source>
</evidence>
<feature type="short sequence motif" description="HXTX 1" evidence="2">
    <location>
        <begin position="37"/>
        <end position="40"/>
    </location>
</feature>
<proteinExistence type="inferred from homology"/>
<feature type="short sequence motif" description="HXTX 2" evidence="2">
    <location>
        <begin position="120"/>
        <end position="123"/>
    </location>
</feature>
<dbReference type="PATRIC" id="fig|935700.4.peg.254"/>
<comment type="similarity">
    <text evidence="2">Belongs to the 2H phosphoesterase superfamily. ThpR family.</text>
</comment>
<protein>
    <recommendedName>
        <fullName evidence="2">RNA 2',3'-cyclic phosphodiesterase</fullName>
        <shortName evidence="2">RNA 2',3'-CPDase</shortName>
        <ecNumber evidence="2">3.1.4.58</ecNumber>
    </recommendedName>
</protein>
<keyword evidence="5" id="KW-1185">Reference proteome</keyword>
<dbReference type="InterPro" id="IPR009097">
    <property type="entry name" value="Cyclic_Pdiesterase"/>
</dbReference>
<gene>
    <name evidence="4" type="ORF">jaqu_02320</name>
</gene>
<dbReference type="EC" id="3.1.4.58" evidence="2"/>
<dbReference type="HAMAP" id="MF_01940">
    <property type="entry name" value="RNA_CPDase"/>
    <property type="match status" value="1"/>
</dbReference>
<keyword evidence="1 2" id="KW-0378">Hydrolase</keyword>
<evidence type="ECO:0000256" key="2">
    <source>
        <dbReference type="HAMAP-Rule" id="MF_01940"/>
    </source>
</evidence>
<dbReference type="Pfam" id="PF02834">
    <property type="entry name" value="LigT_PEase"/>
    <property type="match status" value="1"/>
</dbReference>
<dbReference type="EMBL" id="JYFE01000006">
    <property type="protein sequence ID" value="KIT18005.1"/>
    <property type="molecule type" value="Genomic_DNA"/>
</dbReference>
<dbReference type="GO" id="GO:0008664">
    <property type="term" value="F:RNA 2',3'-cyclic 3'-phosphodiesterase activity"/>
    <property type="evidence" value="ECO:0007669"/>
    <property type="project" value="UniProtKB-EC"/>
</dbReference>
<dbReference type="RefSeq" id="WP_052500695.1">
    <property type="nucleotide sequence ID" value="NZ_FZPF01000003.1"/>
</dbReference>
<comment type="caution">
    <text evidence="4">The sequence shown here is derived from an EMBL/GenBank/DDBJ whole genome shotgun (WGS) entry which is preliminary data.</text>
</comment>
<dbReference type="InterPro" id="IPR014051">
    <property type="entry name" value="Phosphoesterase_HXTX"/>
</dbReference>
<dbReference type="STRING" id="935700.jaqu_02320"/>
<dbReference type="Proteomes" id="UP000032232">
    <property type="component" value="Unassembled WGS sequence"/>
</dbReference>